<dbReference type="Pfam" id="PF02092">
    <property type="entry name" value="tRNA_synt_2f"/>
    <property type="match status" value="1"/>
</dbReference>
<dbReference type="EC" id="6.1.1.14" evidence="11"/>
<evidence type="ECO:0000256" key="5">
    <source>
        <dbReference type="ARBA" id="ARBA00022598"/>
    </source>
</evidence>
<feature type="domain" description="DALR anticodon binding" evidence="12">
    <location>
        <begin position="583"/>
        <end position="678"/>
    </location>
</feature>
<evidence type="ECO:0000256" key="8">
    <source>
        <dbReference type="ARBA" id="ARBA00022917"/>
    </source>
</evidence>
<keyword evidence="7 11" id="KW-0067">ATP-binding</keyword>
<dbReference type="STRING" id="1470434.AZF00_18735"/>
<evidence type="ECO:0000256" key="6">
    <source>
        <dbReference type="ARBA" id="ARBA00022741"/>
    </source>
</evidence>
<keyword evidence="5 11" id="KW-0436">Ligase</keyword>
<dbReference type="InterPro" id="IPR015944">
    <property type="entry name" value="Gly-tRNA-synth_bsu"/>
</dbReference>
<dbReference type="NCBIfam" id="TIGR00211">
    <property type="entry name" value="glyS"/>
    <property type="match status" value="1"/>
</dbReference>
<keyword evidence="4 11" id="KW-0963">Cytoplasm</keyword>
<evidence type="ECO:0000256" key="4">
    <source>
        <dbReference type="ARBA" id="ARBA00022490"/>
    </source>
</evidence>
<dbReference type="InterPro" id="IPR008909">
    <property type="entry name" value="DALR_anticod-bd"/>
</dbReference>
<dbReference type="PANTHER" id="PTHR30075:SF2">
    <property type="entry name" value="GLYCINE--TRNA LIGASE, CHLOROPLASTIC_MITOCHONDRIAL 2"/>
    <property type="match status" value="1"/>
</dbReference>
<dbReference type="Pfam" id="PF05746">
    <property type="entry name" value="DALR_1"/>
    <property type="match status" value="1"/>
</dbReference>
<evidence type="ECO:0000313" key="13">
    <source>
        <dbReference type="EMBL" id="AMO70215.1"/>
    </source>
</evidence>
<dbReference type="HAMAP" id="MF_00255">
    <property type="entry name" value="Gly_tRNA_synth_beta"/>
    <property type="match status" value="1"/>
</dbReference>
<comment type="similarity">
    <text evidence="2 11">Belongs to the class-II aminoacyl-tRNA synthetase family.</text>
</comment>
<evidence type="ECO:0000313" key="14">
    <source>
        <dbReference type="Proteomes" id="UP000074119"/>
    </source>
</evidence>
<dbReference type="KEGG" id="zal:AZF00_18735"/>
<organism evidence="13 14">
    <name type="scientific">Zhongshania aliphaticivorans</name>
    <dbReference type="NCBI Taxonomy" id="1470434"/>
    <lineage>
        <taxon>Bacteria</taxon>
        <taxon>Pseudomonadati</taxon>
        <taxon>Pseudomonadota</taxon>
        <taxon>Gammaproteobacteria</taxon>
        <taxon>Cellvibrionales</taxon>
        <taxon>Spongiibacteraceae</taxon>
        <taxon>Zhongshania</taxon>
    </lineage>
</organism>
<dbReference type="EMBL" id="CP014544">
    <property type="protein sequence ID" value="AMO70215.1"/>
    <property type="molecule type" value="Genomic_DNA"/>
</dbReference>
<evidence type="ECO:0000256" key="10">
    <source>
        <dbReference type="ARBA" id="ARBA00047937"/>
    </source>
</evidence>
<sequence>MSARDLLIEIGTEELPPKALKTLSAAFSESISAQLAGKELSFTHLKSFATPRRLAVLISDLAERAPDREIEIWGPPAKVAFDSAGKPTNAAMAFAKKNQLNSDELQSHIANDGKQDKLCYRSRVSGAMSKDIIGELINTALAGLPIAKRMRWGASRAEFVRPIHWLCIVYGDEAISETIFDLHADRFSRGHRFHCNETLSINNAADYETLLREQGKVIADYDVRQQDIRQQVIALGESLGGSAVIDPKLLDEVTSLVEWPVALAGSFEDRFLKVPPEALISSMKEHQKYFHVVNSNGDLMPNFITVANIESRDPQKVIDGNERVIRPRLSDAAFFFETDCKISLESRRERLRNIVFQAKLGTIFDKTERVAALSAAIAKLLNTDPSNAVRAATLCKSDLVTEMVLEFDDLQGIAGYYYARNDGEADDVALAMNEQYMPRFAGDTLPTTLTGTIVALADRLDTICGIFGIGQIPTGSKDPFALRRASLGVLRLITENQLDLDLKQLIDLAIAQHQTINAGDKLSATVLSYILERLKAGYEDNGITAEVFMAVSAKQLSKPLDIDQRVNAVQAFTKLPEAAALAAANKRVSNILAKAEGQLPGQIDTSLLVEAAEQILAQQLNEQHAIVAPLFAAARFEEGLKSLAGLQTAVDDFFDKVMVNAEDPALKNNRLALLTQLQGLFLEVADISQLVASK</sequence>
<dbReference type="GO" id="GO:0005524">
    <property type="term" value="F:ATP binding"/>
    <property type="evidence" value="ECO:0007669"/>
    <property type="project" value="UniProtKB-UniRule"/>
</dbReference>
<comment type="subcellular location">
    <subcellularLocation>
        <location evidence="1 11">Cytoplasm</location>
    </subcellularLocation>
</comment>
<keyword evidence="9 11" id="KW-0030">Aminoacyl-tRNA synthetase</keyword>
<accession>A0A127MAL1</accession>
<comment type="catalytic activity">
    <reaction evidence="10 11">
        <text>tRNA(Gly) + glycine + ATP = glycyl-tRNA(Gly) + AMP + diphosphate</text>
        <dbReference type="Rhea" id="RHEA:16013"/>
        <dbReference type="Rhea" id="RHEA-COMP:9664"/>
        <dbReference type="Rhea" id="RHEA-COMP:9683"/>
        <dbReference type="ChEBI" id="CHEBI:30616"/>
        <dbReference type="ChEBI" id="CHEBI:33019"/>
        <dbReference type="ChEBI" id="CHEBI:57305"/>
        <dbReference type="ChEBI" id="CHEBI:78442"/>
        <dbReference type="ChEBI" id="CHEBI:78522"/>
        <dbReference type="ChEBI" id="CHEBI:456215"/>
        <dbReference type="EC" id="6.1.1.14"/>
    </reaction>
</comment>
<proteinExistence type="inferred from homology"/>
<comment type="subunit">
    <text evidence="3 11">Tetramer of two alpha and two beta subunits.</text>
</comment>
<dbReference type="GO" id="GO:0004814">
    <property type="term" value="F:arginine-tRNA ligase activity"/>
    <property type="evidence" value="ECO:0007669"/>
    <property type="project" value="InterPro"/>
</dbReference>
<dbReference type="AlphaFoldDB" id="A0A127MAL1"/>
<name>A0A127MAL1_9GAMM</name>
<keyword evidence="6 11" id="KW-0547">Nucleotide-binding</keyword>
<evidence type="ECO:0000259" key="12">
    <source>
        <dbReference type="Pfam" id="PF05746"/>
    </source>
</evidence>
<dbReference type="RefSeq" id="WP_008253115.1">
    <property type="nucleotide sequence ID" value="NZ_CP014544.1"/>
</dbReference>
<evidence type="ECO:0000256" key="11">
    <source>
        <dbReference type="HAMAP-Rule" id="MF_00255"/>
    </source>
</evidence>
<dbReference type="PANTHER" id="PTHR30075">
    <property type="entry name" value="GLYCYL-TRNA SYNTHETASE"/>
    <property type="match status" value="1"/>
</dbReference>
<evidence type="ECO:0000256" key="2">
    <source>
        <dbReference type="ARBA" id="ARBA00008226"/>
    </source>
</evidence>
<dbReference type="PRINTS" id="PR01045">
    <property type="entry name" value="TRNASYNTHGB"/>
</dbReference>
<reference evidence="13 14" key="1">
    <citation type="submission" date="2015-12" db="EMBL/GenBank/DDBJ databases">
        <authorList>
            <person name="Shamseldin A."/>
            <person name="Moawad H."/>
            <person name="Abd El-Rahim W.M."/>
            <person name="Sadowsky M.J."/>
        </authorList>
    </citation>
    <scope>NUCLEOTIDE SEQUENCE [LARGE SCALE GENOMIC DNA]</scope>
    <source>
        <strain evidence="13 14">SM2</strain>
    </source>
</reference>
<dbReference type="Proteomes" id="UP000074119">
    <property type="component" value="Chromosome"/>
</dbReference>
<dbReference type="Gene3D" id="1.10.730.10">
    <property type="entry name" value="Isoleucyl-tRNA Synthetase, Domain 1"/>
    <property type="match status" value="1"/>
</dbReference>
<dbReference type="GO" id="GO:0006426">
    <property type="term" value="P:glycyl-tRNA aminoacylation"/>
    <property type="evidence" value="ECO:0007669"/>
    <property type="project" value="UniProtKB-UniRule"/>
</dbReference>
<dbReference type="GO" id="GO:0006420">
    <property type="term" value="P:arginyl-tRNA aminoacylation"/>
    <property type="evidence" value="ECO:0007669"/>
    <property type="project" value="InterPro"/>
</dbReference>
<gene>
    <name evidence="11" type="primary">glyS</name>
    <name evidence="13" type="ORF">AZF00_18735</name>
</gene>
<evidence type="ECO:0000256" key="7">
    <source>
        <dbReference type="ARBA" id="ARBA00022840"/>
    </source>
</evidence>
<evidence type="ECO:0000256" key="1">
    <source>
        <dbReference type="ARBA" id="ARBA00004496"/>
    </source>
</evidence>
<dbReference type="SUPFAM" id="SSF109604">
    <property type="entry name" value="HD-domain/PDEase-like"/>
    <property type="match status" value="1"/>
</dbReference>
<protein>
    <recommendedName>
        <fullName evidence="11">Glycine--tRNA ligase beta subunit</fullName>
        <ecNumber evidence="11">6.1.1.14</ecNumber>
    </recommendedName>
    <alternativeName>
        <fullName evidence="11">Glycyl-tRNA synthetase beta subunit</fullName>
        <shortName evidence="11">GlyRS</shortName>
    </alternativeName>
</protein>
<dbReference type="GO" id="GO:0005829">
    <property type="term" value="C:cytosol"/>
    <property type="evidence" value="ECO:0007669"/>
    <property type="project" value="TreeGrafter"/>
</dbReference>
<evidence type="ECO:0000256" key="3">
    <source>
        <dbReference type="ARBA" id="ARBA00011209"/>
    </source>
</evidence>
<keyword evidence="8 11" id="KW-0648">Protein biosynthesis</keyword>
<evidence type="ECO:0000256" key="9">
    <source>
        <dbReference type="ARBA" id="ARBA00023146"/>
    </source>
</evidence>
<dbReference type="InterPro" id="IPR006194">
    <property type="entry name" value="Gly-tRNA-synth_heterodimer"/>
</dbReference>
<dbReference type="PROSITE" id="PS50861">
    <property type="entry name" value="AA_TRNA_LIGASE_II_GLYAB"/>
    <property type="match status" value="1"/>
</dbReference>
<dbReference type="GO" id="GO:0004820">
    <property type="term" value="F:glycine-tRNA ligase activity"/>
    <property type="evidence" value="ECO:0007669"/>
    <property type="project" value="UniProtKB-UniRule"/>
</dbReference>